<accession>A0ABR8S5Z0</accession>
<dbReference type="RefSeq" id="WP_191721804.1">
    <property type="nucleotide sequence ID" value="NZ_JACSQK010000001.1"/>
</dbReference>
<sequence length="106" mass="11760">MFSLSLFGAEPRYIRRARAYLQEARMAVLEHTIAAEHYQASAEMYAERARRLEDEIAHWEARKSGPVVVDPVQEIATKFAVPNRLESTPQPVLGAAPASVGIVRAA</sequence>
<comment type="caution">
    <text evidence="2">The sequence shown here is derived from an EMBL/GenBank/DDBJ whole genome shotgun (WGS) entry which is preliminary data.</text>
</comment>
<evidence type="ECO:0000313" key="2">
    <source>
        <dbReference type="EMBL" id="MBD7958886.1"/>
    </source>
</evidence>
<gene>
    <name evidence="2" type="ORF">H9646_00150</name>
</gene>
<feature type="coiled-coil region" evidence="1">
    <location>
        <begin position="35"/>
        <end position="62"/>
    </location>
</feature>
<keyword evidence="3" id="KW-1185">Reference proteome</keyword>
<dbReference type="EMBL" id="JACSQK010000001">
    <property type="protein sequence ID" value="MBD7958886.1"/>
    <property type="molecule type" value="Genomic_DNA"/>
</dbReference>
<evidence type="ECO:0000313" key="3">
    <source>
        <dbReference type="Proteomes" id="UP000634919"/>
    </source>
</evidence>
<dbReference type="Proteomes" id="UP000634919">
    <property type="component" value="Unassembled WGS sequence"/>
</dbReference>
<keyword evidence="1" id="KW-0175">Coiled coil</keyword>
<evidence type="ECO:0000256" key="1">
    <source>
        <dbReference type="SAM" id="Coils"/>
    </source>
</evidence>
<protein>
    <submittedName>
        <fullName evidence="2">Uncharacterized protein</fullName>
    </submittedName>
</protein>
<proteinExistence type="predicted"/>
<reference evidence="2 3" key="1">
    <citation type="submission" date="2020-08" db="EMBL/GenBank/DDBJ databases">
        <title>A Genomic Blueprint of the Chicken Gut Microbiome.</title>
        <authorList>
            <person name="Gilroy R."/>
            <person name="Ravi A."/>
            <person name="Getino M."/>
            <person name="Pursley I."/>
            <person name="Horton D.L."/>
            <person name="Alikhan N.-F."/>
            <person name="Baker D."/>
            <person name="Gharbi K."/>
            <person name="Hall N."/>
            <person name="Watson M."/>
            <person name="Adriaenssens E.M."/>
            <person name="Foster-Nyarko E."/>
            <person name="Jarju S."/>
            <person name="Secka A."/>
            <person name="Antonio M."/>
            <person name="Oren A."/>
            <person name="Chaudhuri R."/>
            <person name="La Ragione R.M."/>
            <person name="Hildebrand F."/>
            <person name="Pallen M.J."/>
        </authorList>
    </citation>
    <scope>NUCLEOTIDE SEQUENCE [LARGE SCALE GENOMIC DNA]</scope>
    <source>
        <strain evidence="2 3">Sa2CVA6</strain>
    </source>
</reference>
<name>A0ABR8S5Z0_9BURK</name>
<organism evidence="2 3">
    <name type="scientific">Comamonas avium</name>
    <dbReference type="NCBI Taxonomy" id="2762231"/>
    <lineage>
        <taxon>Bacteria</taxon>
        <taxon>Pseudomonadati</taxon>
        <taxon>Pseudomonadota</taxon>
        <taxon>Betaproteobacteria</taxon>
        <taxon>Burkholderiales</taxon>
        <taxon>Comamonadaceae</taxon>
        <taxon>Comamonas</taxon>
    </lineage>
</organism>